<dbReference type="KEGG" id="ngr:NAEGRDRAFT_53652"/>
<reference evidence="1 2" key="1">
    <citation type="journal article" date="2010" name="Cell">
        <title>The genome of Naegleria gruberi illuminates early eukaryotic versatility.</title>
        <authorList>
            <person name="Fritz-Laylin L.K."/>
            <person name="Prochnik S.E."/>
            <person name="Ginger M.L."/>
            <person name="Dacks J.B."/>
            <person name="Carpenter M.L."/>
            <person name="Field M.C."/>
            <person name="Kuo A."/>
            <person name="Paredez A."/>
            <person name="Chapman J."/>
            <person name="Pham J."/>
            <person name="Shu S."/>
            <person name="Neupane R."/>
            <person name="Cipriano M."/>
            <person name="Mancuso J."/>
            <person name="Tu H."/>
            <person name="Salamov A."/>
            <person name="Lindquist E."/>
            <person name="Shapiro H."/>
            <person name="Lucas S."/>
            <person name="Grigoriev I.V."/>
            <person name="Cande W.Z."/>
            <person name="Fulton C."/>
            <person name="Rokhsar D.S."/>
            <person name="Dawson S.C."/>
        </authorList>
    </citation>
    <scope>NUCLEOTIDE SEQUENCE [LARGE SCALE GENOMIC DNA]</scope>
    <source>
        <strain evidence="1 2">NEG-M</strain>
    </source>
</reference>
<protein>
    <submittedName>
        <fullName evidence="1">Predicted protein</fullName>
    </submittedName>
</protein>
<evidence type="ECO:0000313" key="1">
    <source>
        <dbReference type="EMBL" id="EFC37551.1"/>
    </source>
</evidence>
<dbReference type="EMBL" id="GG738917">
    <property type="protein sequence ID" value="EFC37551.1"/>
    <property type="molecule type" value="Genomic_DNA"/>
</dbReference>
<evidence type="ECO:0000313" key="2">
    <source>
        <dbReference type="Proteomes" id="UP000006671"/>
    </source>
</evidence>
<dbReference type="RefSeq" id="XP_002670295.1">
    <property type="nucleotide sequence ID" value="XM_002670249.1"/>
</dbReference>
<organism evidence="2">
    <name type="scientific">Naegleria gruberi</name>
    <name type="common">Amoeba</name>
    <dbReference type="NCBI Taxonomy" id="5762"/>
    <lineage>
        <taxon>Eukaryota</taxon>
        <taxon>Discoba</taxon>
        <taxon>Heterolobosea</taxon>
        <taxon>Tetramitia</taxon>
        <taxon>Eutetramitia</taxon>
        <taxon>Vahlkampfiidae</taxon>
        <taxon>Naegleria</taxon>
    </lineage>
</organism>
<dbReference type="Proteomes" id="UP000006671">
    <property type="component" value="Unassembled WGS sequence"/>
</dbReference>
<dbReference type="GeneID" id="8863149"/>
<dbReference type="VEuPathDB" id="AmoebaDB:NAEGRDRAFT_53652"/>
<dbReference type="InParanoid" id="D2W049"/>
<accession>D2W049</accession>
<gene>
    <name evidence="1" type="ORF">NAEGRDRAFT_53652</name>
</gene>
<dbReference type="AlphaFoldDB" id="D2W049"/>
<keyword evidence="2" id="KW-1185">Reference proteome</keyword>
<proteinExistence type="predicted"/>
<dbReference type="OrthoDB" id="10258399at2759"/>
<dbReference type="OMA" id="NTHNPSE"/>
<name>D2W049_NAEGR</name>
<sequence>MFEFEEAFNDMLNNIRLAVQSKEDQPNIQLNLGLISETIQELLESEEENIDQQIEVLANFLIELMKVIPFSYGPLAFLFLFMGVMFENNVELNDEQAAVYVNALINYASNTFLLVDQFGDRIPPQILKQYEDALRRIELSLVATSSRSEKVRAAMRAHPKFNEFQELTAANRWEYKFLFFATNILENEDIIVIHPLENWGVEMRIDGVTSNWSLHVLMAHYLKQHNPSLAIKAPPKKQVDCLLGEGSSMVGGSMSWVYECYNWTGIDRIPLNSSDSECFSKSLNHKVWGEGVPCDIMKFEGKRIILLGPLSYNRSMSASRDFESQKASLTILRDLSNEEIQQLLSKLTSISKEDKQKALEEASKISHVAISEK</sequence>
<dbReference type="eggNOG" id="ENOG502SWT3">
    <property type="taxonomic scope" value="Eukaryota"/>
</dbReference>